<dbReference type="InterPro" id="IPR012938">
    <property type="entry name" value="Glc/Sorbosone_DH"/>
</dbReference>
<dbReference type="AlphaFoldDB" id="A0A382H8N7"/>
<dbReference type="Gene3D" id="2.120.10.30">
    <property type="entry name" value="TolB, C-terminal domain"/>
    <property type="match status" value="1"/>
</dbReference>
<dbReference type="PANTHER" id="PTHR33546">
    <property type="entry name" value="LARGE, MULTIFUNCTIONAL SECRETED PROTEIN-RELATED"/>
    <property type="match status" value="1"/>
</dbReference>
<proteinExistence type="predicted"/>
<evidence type="ECO:0000313" key="2">
    <source>
        <dbReference type="EMBL" id="SVB83485.1"/>
    </source>
</evidence>
<protein>
    <recommendedName>
        <fullName evidence="1">Glucose/Sorbosone dehydrogenase domain-containing protein</fullName>
    </recommendedName>
</protein>
<feature type="domain" description="Glucose/Sorbosone dehydrogenase" evidence="1">
    <location>
        <begin position="133"/>
        <end position="299"/>
    </location>
</feature>
<dbReference type="PANTHER" id="PTHR33546:SF1">
    <property type="entry name" value="LARGE, MULTIFUNCTIONAL SECRETED PROTEIN"/>
    <property type="match status" value="1"/>
</dbReference>
<feature type="non-terminal residue" evidence="2">
    <location>
        <position position="303"/>
    </location>
</feature>
<dbReference type="EMBL" id="UINC01059742">
    <property type="protein sequence ID" value="SVB83485.1"/>
    <property type="molecule type" value="Genomic_DNA"/>
</dbReference>
<dbReference type="SUPFAM" id="SSF50952">
    <property type="entry name" value="Soluble quinoprotein glucose dehydrogenase"/>
    <property type="match status" value="1"/>
</dbReference>
<dbReference type="InterPro" id="IPR011041">
    <property type="entry name" value="Quinoprot_gluc/sorb_DH_b-prop"/>
</dbReference>
<dbReference type="Pfam" id="PF07995">
    <property type="entry name" value="GSDH"/>
    <property type="match status" value="1"/>
</dbReference>
<accession>A0A382H8N7</accession>
<reference evidence="2" key="1">
    <citation type="submission" date="2018-05" db="EMBL/GenBank/DDBJ databases">
        <authorList>
            <person name="Lanie J.A."/>
            <person name="Ng W.-L."/>
            <person name="Kazmierczak K.M."/>
            <person name="Andrzejewski T.M."/>
            <person name="Davidsen T.M."/>
            <person name="Wayne K.J."/>
            <person name="Tettelin H."/>
            <person name="Glass J.I."/>
            <person name="Rusch D."/>
            <person name="Podicherti R."/>
            <person name="Tsui H.-C.T."/>
            <person name="Winkler M.E."/>
        </authorList>
    </citation>
    <scope>NUCLEOTIDE SEQUENCE</scope>
</reference>
<organism evidence="2">
    <name type="scientific">marine metagenome</name>
    <dbReference type="NCBI Taxonomy" id="408172"/>
    <lineage>
        <taxon>unclassified sequences</taxon>
        <taxon>metagenomes</taxon>
        <taxon>ecological metagenomes</taxon>
    </lineage>
</organism>
<dbReference type="InterPro" id="IPR011042">
    <property type="entry name" value="6-blade_b-propeller_TolB-like"/>
</dbReference>
<sequence length="303" mass="33538">MILAPTSTALLRRLALTALIFLSPAYGHDLPLEQLNLREGFEISVWAEVVNPRQLAISPDNVIFAGSRRAGNVYALIDRDGDQFAETEIIIDSGLTQPTGVTYHDGDLYVGAINRLLVYRNIDTSLDAPPAPETIYDDLPKDRHHGWKFIDFGPDGQLYFNVGAPCNICLKDDERYASIMRLDPSEPEPEVYAYGVRNTVGFTWHPESGELWFTDNGRDHLGDELPPCELNVAARAGLHFGYPFVHGQDISDPKFGDGQSAQKYVPPVLDLGAHVAPLGLTFYQGHMLPDEFHGQLLIAEHGS</sequence>
<gene>
    <name evidence="2" type="ORF">METZ01_LOCUS236339</name>
</gene>
<name>A0A382H8N7_9ZZZZ</name>
<evidence type="ECO:0000259" key="1">
    <source>
        <dbReference type="Pfam" id="PF07995"/>
    </source>
</evidence>